<evidence type="ECO:0000256" key="5">
    <source>
        <dbReference type="ARBA" id="ARBA00022990"/>
    </source>
</evidence>
<dbReference type="Gene3D" id="1.10.472.80">
    <property type="entry name" value="Ypt/Rab-GAP domain of gyp1p, domain 3"/>
    <property type="match status" value="1"/>
</dbReference>
<evidence type="ECO:0000256" key="6">
    <source>
        <dbReference type="ARBA" id="ARBA00055283"/>
    </source>
</evidence>
<evidence type="ECO:0000313" key="12">
    <source>
        <dbReference type="Proteomes" id="UP000504635"/>
    </source>
</evidence>
<dbReference type="Proteomes" id="UP000504635">
    <property type="component" value="Unplaced"/>
</dbReference>
<evidence type="ECO:0000256" key="2">
    <source>
        <dbReference type="ARBA" id="ARBA00022468"/>
    </source>
</evidence>
<evidence type="ECO:0000256" key="1">
    <source>
        <dbReference type="ARBA" id="ARBA00004496"/>
    </source>
</evidence>
<keyword evidence="3" id="KW-0963">Cytoplasm</keyword>
<sequence>METEPDEYHDCFMQDGVLLKQAPSSHMTALNTIGTLYIYEVTRSGESCNKKLLLEWKQNDITVDSDVQYQEWAVVNTVQKRIRTLSENMPEHHNRSKSLKINFDEIKSFKVCNKNRQLTFYDGTSERICGFLFQHGNCEHLVGMLKTILKVGVSRRDKQIYVVYDSNSPEFQELNRSFAALNLKNEDNSFWHMFKHFKENPYEGSLGAFAKVTNFVYRSVEGSDPDILSRDELYSSITELDDGVPHSGGEYEVINALPQLPRRKEFPRCNPLTEEQWRSQFNSLGQLEDVDSIKNLIFRGGVSPTIRKEVWKFLLDYFPWDSTDLDRQQLINKKNEEYYVMKLQWKSISQKQEDNFSDYAQRKCQVIKDVNRTDRTLEFYAGDNNINIQTLGDILMTYVMYNFDLGYVQGMSDLLSPILWLMQDENDSFWCFVGFMEKVMSNFDIDQAGMKEQLTQLRVLLSFIDPVLANYLEKHDCGNMFFCFRWLLVWFKRELNQDDILRFWEVLWTGYPCHNFHLLVSVAILEHESEALMENDNGFTEILKYINELSGKLNMELMLNKAEGIYNQIKEADHLTDSVRSILGLPLIGTKNRGSEEQSSQQESPFESPDLSTPRTEPCCSVDNVRISPDEIAFEKSISSSFL</sequence>
<evidence type="ECO:0000256" key="9">
    <source>
        <dbReference type="ARBA" id="ARBA00082539"/>
    </source>
</evidence>
<dbReference type="RefSeq" id="XP_030753049.1">
    <property type="nucleotide sequence ID" value="XM_030897189.1"/>
</dbReference>
<gene>
    <name evidence="13" type="primary">LOC115880064</name>
</gene>
<name>A0A6J2XQW1_SITOR</name>
<dbReference type="GO" id="GO:0005096">
    <property type="term" value="F:GTPase activator activity"/>
    <property type="evidence" value="ECO:0007669"/>
    <property type="project" value="UniProtKB-KW"/>
</dbReference>
<dbReference type="PANTHER" id="PTHR22957:SF645">
    <property type="entry name" value="LD27216P"/>
    <property type="match status" value="1"/>
</dbReference>
<dbReference type="FunFam" id="1.10.8.270:FF:000005">
    <property type="entry name" value="TBC1 domain family member 15"/>
    <property type="match status" value="1"/>
</dbReference>
<proteinExistence type="predicted"/>
<dbReference type="Pfam" id="PF00566">
    <property type="entry name" value="RabGAP-TBC"/>
    <property type="match status" value="1"/>
</dbReference>
<dbReference type="PROSITE" id="PS50086">
    <property type="entry name" value="TBC_RABGAP"/>
    <property type="match status" value="1"/>
</dbReference>
<evidence type="ECO:0000256" key="4">
    <source>
        <dbReference type="ARBA" id="ARBA00022553"/>
    </source>
</evidence>
<feature type="region of interest" description="Disordered" evidence="10">
    <location>
        <begin position="592"/>
        <end position="620"/>
    </location>
</feature>
<dbReference type="SMART" id="SM00164">
    <property type="entry name" value="TBC"/>
    <property type="match status" value="1"/>
</dbReference>
<evidence type="ECO:0000256" key="10">
    <source>
        <dbReference type="SAM" id="MobiDB-lite"/>
    </source>
</evidence>
<dbReference type="PANTHER" id="PTHR22957">
    <property type="entry name" value="TBC1 DOMAIN FAMILY MEMBER GTPASE-ACTIVATING PROTEIN"/>
    <property type="match status" value="1"/>
</dbReference>
<dbReference type="InterPro" id="IPR000195">
    <property type="entry name" value="Rab-GAP-TBC_dom"/>
</dbReference>
<dbReference type="KEGG" id="soy:115880064"/>
<dbReference type="CTD" id="33184"/>
<dbReference type="AlphaFoldDB" id="A0A6J2XQW1"/>
<protein>
    <recommendedName>
        <fullName evidence="8">TBC1 domain family member 15</fullName>
    </recommendedName>
    <alternativeName>
        <fullName evidence="9">GTPase-activating protein RAB7</fullName>
    </alternativeName>
</protein>
<keyword evidence="2" id="KW-0343">GTPase activation</keyword>
<comment type="function">
    <text evidence="6">Acts as a GTPase activating protein for RAB7A. Does not act on RAB4, RAB5 or RAB6.</text>
</comment>
<keyword evidence="12" id="KW-1185">Reference proteome</keyword>
<dbReference type="GeneID" id="115880064"/>
<dbReference type="FunCoup" id="A0A6J2XQW1">
    <property type="interactions" value="305"/>
</dbReference>
<dbReference type="InterPro" id="IPR035969">
    <property type="entry name" value="Rab-GAP_TBC_sf"/>
</dbReference>
<dbReference type="InParanoid" id="A0A6J2XQW1"/>
<dbReference type="SUPFAM" id="SSF47923">
    <property type="entry name" value="Ypt/Rab-GAP domain of gyp1p"/>
    <property type="match status" value="2"/>
</dbReference>
<keyword evidence="5" id="KW-0007">Acetylation</keyword>
<evidence type="ECO:0000259" key="11">
    <source>
        <dbReference type="PROSITE" id="PS50086"/>
    </source>
</evidence>
<accession>A0A6J2XQW1</accession>
<dbReference type="Gene3D" id="1.10.8.270">
    <property type="entry name" value="putative rabgap domain of human tbc1 domain family member 14 like domains"/>
    <property type="match status" value="1"/>
</dbReference>
<evidence type="ECO:0000256" key="8">
    <source>
        <dbReference type="ARBA" id="ARBA00067480"/>
    </source>
</evidence>
<organism evidence="12 13">
    <name type="scientific">Sitophilus oryzae</name>
    <name type="common">Rice weevil</name>
    <name type="synonym">Curculio oryzae</name>
    <dbReference type="NCBI Taxonomy" id="7048"/>
    <lineage>
        <taxon>Eukaryota</taxon>
        <taxon>Metazoa</taxon>
        <taxon>Ecdysozoa</taxon>
        <taxon>Arthropoda</taxon>
        <taxon>Hexapoda</taxon>
        <taxon>Insecta</taxon>
        <taxon>Pterygota</taxon>
        <taxon>Neoptera</taxon>
        <taxon>Endopterygota</taxon>
        <taxon>Coleoptera</taxon>
        <taxon>Polyphaga</taxon>
        <taxon>Cucujiformia</taxon>
        <taxon>Curculionidae</taxon>
        <taxon>Dryophthorinae</taxon>
        <taxon>Sitophilus</taxon>
    </lineage>
</organism>
<comment type="subunit">
    <text evidence="7">Interacts with non-phosphorylated form of RAB8A; phosphorylation of RAB8A at 'Thr-72' disrupts this interaction. Interacts with ARMC12.</text>
</comment>
<evidence type="ECO:0000313" key="13">
    <source>
        <dbReference type="RefSeq" id="XP_030753049.1"/>
    </source>
</evidence>
<dbReference type="FunFam" id="1.10.472.80:FF:000005">
    <property type="entry name" value="TBC1 domain family member 15"/>
    <property type="match status" value="1"/>
</dbReference>
<comment type="subcellular location">
    <subcellularLocation>
        <location evidence="1">Cytoplasm</location>
    </subcellularLocation>
</comment>
<evidence type="ECO:0000256" key="3">
    <source>
        <dbReference type="ARBA" id="ARBA00022490"/>
    </source>
</evidence>
<feature type="domain" description="Rab-GAP TBC" evidence="11">
    <location>
        <begin position="301"/>
        <end position="511"/>
    </location>
</feature>
<evidence type="ECO:0000256" key="7">
    <source>
        <dbReference type="ARBA" id="ARBA00065268"/>
    </source>
</evidence>
<dbReference type="OrthoDB" id="10264062at2759"/>
<dbReference type="GO" id="GO:0005737">
    <property type="term" value="C:cytoplasm"/>
    <property type="evidence" value="ECO:0007669"/>
    <property type="project" value="UniProtKB-SubCell"/>
</dbReference>
<keyword evidence="4" id="KW-0597">Phosphoprotein</keyword>
<reference evidence="13" key="1">
    <citation type="submission" date="2025-08" db="UniProtKB">
        <authorList>
            <consortium name="RefSeq"/>
        </authorList>
    </citation>
    <scope>IDENTIFICATION</scope>
    <source>
        <tissue evidence="13">Gonads</tissue>
    </source>
</reference>